<gene>
    <name evidence="3" type="ORF">GIW75_24450</name>
</gene>
<comment type="caution">
    <text evidence="3">The sequence shown here is derived from an EMBL/GenBank/DDBJ whole genome shotgun (WGS) entry which is preliminary data.</text>
</comment>
<reference evidence="3 4" key="1">
    <citation type="submission" date="2019-11" db="EMBL/GenBank/DDBJ databases">
        <title>Epiphytic Pseudomonas syringae from cherry orchards.</title>
        <authorList>
            <person name="Hulin M.T."/>
        </authorList>
    </citation>
    <scope>NUCLEOTIDE SEQUENCE [LARGE SCALE GENOMIC DNA]</scope>
    <source>
        <strain evidence="3 4">PA-6-9F</strain>
    </source>
</reference>
<dbReference type="GO" id="GO:0004300">
    <property type="term" value="F:enoyl-CoA hydratase activity"/>
    <property type="evidence" value="ECO:0007669"/>
    <property type="project" value="UniProtKB-EC"/>
</dbReference>
<dbReference type="NCBIfam" id="NF005700">
    <property type="entry name" value="PRK07511.1"/>
    <property type="match status" value="1"/>
</dbReference>
<evidence type="ECO:0000313" key="3">
    <source>
        <dbReference type="EMBL" id="MCF5060090.1"/>
    </source>
</evidence>
<dbReference type="EMBL" id="WKEW01000120">
    <property type="protein sequence ID" value="MCF5060090.1"/>
    <property type="molecule type" value="Genomic_DNA"/>
</dbReference>
<dbReference type="SUPFAM" id="SSF52096">
    <property type="entry name" value="ClpP/crotonase"/>
    <property type="match status" value="1"/>
</dbReference>
<dbReference type="NCBIfam" id="NF046063">
    <property type="entry name" value="oxepin_alt"/>
    <property type="match status" value="1"/>
</dbReference>
<dbReference type="Gene3D" id="3.90.226.10">
    <property type="entry name" value="2-enoyl-CoA Hydratase, Chain A, domain 1"/>
    <property type="match status" value="1"/>
</dbReference>
<dbReference type="InterPro" id="IPR029045">
    <property type="entry name" value="ClpP/crotonase-like_dom_sf"/>
</dbReference>
<dbReference type="RefSeq" id="WP_092234318.1">
    <property type="nucleotide sequence ID" value="NZ_FNTR01000004.1"/>
</dbReference>
<dbReference type="PROSITE" id="PS00166">
    <property type="entry name" value="ENOYL_COA_HYDRATASE"/>
    <property type="match status" value="1"/>
</dbReference>
<dbReference type="Pfam" id="PF00378">
    <property type="entry name" value="ECH_1"/>
    <property type="match status" value="1"/>
</dbReference>
<dbReference type="CDD" id="cd06558">
    <property type="entry name" value="crotonase-like"/>
    <property type="match status" value="1"/>
</dbReference>
<dbReference type="InterPro" id="IPR001753">
    <property type="entry name" value="Enoyl-CoA_hydra/iso"/>
</dbReference>
<protein>
    <submittedName>
        <fullName evidence="3">Enoyl-CoA hydratase</fullName>
        <ecNumber evidence="3">4.2.1.17</ecNumber>
    </submittedName>
</protein>
<dbReference type="InterPro" id="IPR014748">
    <property type="entry name" value="Enoyl-CoA_hydra_C"/>
</dbReference>
<dbReference type="Gene3D" id="1.10.12.10">
    <property type="entry name" value="Lyase 2-enoyl-coa Hydratase, Chain A, domain 2"/>
    <property type="match status" value="1"/>
</dbReference>
<dbReference type="Proteomes" id="UP000814172">
    <property type="component" value="Unassembled WGS sequence"/>
</dbReference>
<sequence length="266" mass="27725">MGEPILVGREGAVLVLSNNNPAARNALTPEFYAALPQALAQAEADPSIGAVVLTGVGGHFCAGGDLHRLALRRAMTPAERRVNLEGLHDLIRALQNCSKPVIAAVEGAAAGAGLSIALACDMLVVARNAAFSVAYVKVGLTPDGGATAFLAEFVSRQVLTQLCLTGERISGERLHALGAVNALTEPGDALPAAITLATRIAAGPQRAMARIKTLCRQASRTTLEQQLELEANHMVVSMGDDEAAEGIAAFFEKRPADFNGLRITDQ</sequence>
<evidence type="ECO:0000256" key="1">
    <source>
        <dbReference type="ARBA" id="ARBA00005254"/>
    </source>
</evidence>
<dbReference type="PANTHER" id="PTHR43459">
    <property type="entry name" value="ENOYL-COA HYDRATASE"/>
    <property type="match status" value="1"/>
</dbReference>
<evidence type="ECO:0000256" key="2">
    <source>
        <dbReference type="RuleBase" id="RU003707"/>
    </source>
</evidence>
<dbReference type="PANTHER" id="PTHR43459:SF1">
    <property type="entry name" value="EG:BACN32G11.4 PROTEIN"/>
    <property type="match status" value="1"/>
</dbReference>
<proteinExistence type="inferred from homology"/>
<organism evidence="3 4">
    <name type="scientific">Pseudomonas proteolytica</name>
    <dbReference type="NCBI Taxonomy" id="219574"/>
    <lineage>
        <taxon>Bacteria</taxon>
        <taxon>Pseudomonadati</taxon>
        <taxon>Pseudomonadota</taxon>
        <taxon>Gammaproteobacteria</taxon>
        <taxon>Pseudomonadales</taxon>
        <taxon>Pseudomonadaceae</taxon>
        <taxon>Pseudomonas</taxon>
    </lineage>
</organism>
<accession>A0AAW5ACC4</accession>
<dbReference type="AlphaFoldDB" id="A0AAW5ACC4"/>
<comment type="similarity">
    <text evidence="1 2">Belongs to the enoyl-CoA hydratase/isomerase family.</text>
</comment>
<keyword evidence="3" id="KW-0456">Lyase</keyword>
<dbReference type="InterPro" id="IPR018376">
    <property type="entry name" value="Enoyl-CoA_hyd/isom_CS"/>
</dbReference>
<name>A0AAW5ACC4_9PSED</name>
<dbReference type="GeneID" id="55540018"/>
<keyword evidence="4" id="KW-1185">Reference proteome</keyword>
<dbReference type="EC" id="4.2.1.17" evidence="3"/>
<evidence type="ECO:0000313" key="4">
    <source>
        <dbReference type="Proteomes" id="UP000814172"/>
    </source>
</evidence>